<accession>A0A5D2ULC0</accession>
<gene>
    <name evidence="1" type="ORF">E1A91_D06G215900v1</name>
</gene>
<reference evidence="1 2" key="1">
    <citation type="submission" date="2019-07" db="EMBL/GenBank/DDBJ databases">
        <title>WGS assembly of Gossypium mustelinum.</title>
        <authorList>
            <person name="Chen Z.J."/>
            <person name="Sreedasyam A."/>
            <person name="Ando A."/>
            <person name="Song Q."/>
            <person name="De L."/>
            <person name="Hulse-Kemp A."/>
            <person name="Ding M."/>
            <person name="Ye W."/>
            <person name="Kirkbride R."/>
            <person name="Jenkins J."/>
            <person name="Plott C."/>
            <person name="Lovell J."/>
            <person name="Lin Y.-M."/>
            <person name="Vaughn R."/>
            <person name="Liu B."/>
            <person name="Li W."/>
            <person name="Simpson S."/>
            <person name="Scheffler B."/>
            <person name="Saski C."/>
            <person name="Grover C."/>
            <person name="Hu G."/>
            <person name="Conover J."/>
            <person name="Carlson J."/>
            <person name="Shu S."/>
            <person name="Boston L."/>
            <person name="Williams M."/>
            <person name="Peterson D."/>
            <person name="Mcgee K."/>
            <person name="Jones D."/>
            <person name="Wendel J."/>
            <person name="Stelly D."/>
            <person name="Grimwood J."/>
            <person name="Schmutz J."/>
        </authorList>
    </citation>
    <scope>NUCLEOTIDE SEQUENCE [LARGE SCALE GENOMIC DNA]</scope>
    <source>
        <strain evidence="1">1408120.09</strain>
    </source>
</reference>
<organism evidence="1 2">
    <name type="scientific">Gossypium mustelinum</name>
    <name type="common">Cotton</name>
    <name type="synonym">Gossypium caicoense</name>
    <dbReference type="NCBI Taxonomy" id="34275"/>
    <lineage>
        <taxon>Eukaryota</taxon>
        <taxon>Viridiplantae</taxon>
        <taxon>Streptophyta</taxon>
        <taxon>Embryophyta</taxon>
        <taxon>Tracheophyta</taxon>
        <taxon>Spermatophyta</taxon>
        <taxon>Magnoliopsida</taxon>
        <taxon>eudicotyledons</taxon>
        <taxon>Gunneridae</taxon>
        <taxon>Pentapetalae</taxon>
        <taxon>rosids</taxon>
        <taxon>malvids</taxon>
        <taxon>Malvales</taxon>
        <taxon>Malvaceae</taxon>
        <taxon>Malvoideae</taxon>
        <taxon>Gossypium</taxon>
    </lineage>
</organism>
<evidence type="ECO:0000313" key="2">
    <source>
        <dbReference type="Proteomes" id="UP000323597"/>
    </source>
</evidence>
<proteinExistence type="predicted"/>
<name>A0A5D2ULC0_GOSMU</name>
<protein>
    <submittedName>
        <fullName evidence="1">Uncharacterized protein</fullName>
    </submittedName>
</protein>
<sequence length="129" mass="14454">MIRIMMTGEVDRSVLGMKRNLEGENKKEMRLTINIEVVEGMRRSTMEAVGTEKGRKMIEGSKVMCGIDNWIILRKWHIMILGLVTEDRVEMADVDGCGSILAASTKWNHFKLSPGFSKAGVLFSECCGN</sequence>
<dbReference type="EMBL" id="CM017654">
    <property type="protein sequence ID" value="TYI78487.1"/>
    <property type="molecule type" value="Genomic_DNA"/>
</dbReference>
<dbReference type="AlphaFoldDB" id="A0A5D2ULC0"/>
<dbReference type="Proteomes" id="UP000323597">
    <property type="component" value="Chromosome D06"/>
</dbReference>
<evidence type="ECO:0000313" key="1">
    <source>
        <dbReference type="EMBL" id="TYI78487.1"/>
    </source>
</evidence>
<keyword evidence="2" id="KW-1185">Reference proteome</keyword>